<dbReference type="AlphaFoldDB" id="A0A173WQE2"/>
<sequence>MDHFVEGAGGCFCSRGKPRPVWEIVTRFGRRFRVAVSPRGSIGKLHPSLNADSGLQFPLDASTGKPIPFTCSGVGCGFRSRPVWEAMAQNSHRSDLSIERRCVLTLSCKLKIG</sequence>
<dbReference type="Proteomes" id="UP000095468">
    <property type="component" value="Unassembled WGS sequence"/>
</dbReference>
<name>A0A173WQE2_9ACTN</name>
<reference evidence="1 2" key="1">
    <citation type="submission" date="2015-09" db="EMBL/GenBank/DDBJ databases">
        <authorList>
            <consortium name="Pathogen Informatics"/>
        </authorList>
    </citation>
    <scope>NUCLEOTIDE SEQUENCE [LARGE SCALE GENOMIC DNA]</scope>
    <source>
        <strain evidence="1 2">2789STDY5608823</strain>
    </source>
</reference>
<proteinExistence type="predicted"/>
<accession>A0A173WQE2</accession>
<dbReference type="EMBL" id="CYYP01000001">
    <property type="protein sequence ID" value="CUN41789.1"/>
    <property type="molecule type" value="Genomic_DNA"/>
</dbReference>
<gene>
    <name evidence="1" type="ORF">ERS852381_00181</name>
</gene>
<evidence type="ECO:0000313" key="2">
    <source>
        <dbReference type="Proteomes" id="UP000095468"/>
    </source>
</evidence>
<organism evidence="1 2">
    <name type="scientific">Collinsella aerofaciens</name>
    <dbReference type="NCBI Taxonomy" id="74426"/>
    <lineage>
        <taxon>Bacteria</taxon>
        <taxon>Bacillati</taxon>
        <taxon>Actinomycetota</taxon>
        <taxon>Coriobacteriia</taxon>
        <taxon>Coriobacteriales</taxon>
        <taxon>Coriobacteriaceae</taxon>
        <taxon>Collinsella</taxon>
    </lineage>
</organism>
<evidence type="ECO:0000313" key="1">
    <source>
        <dbReference type="EMBL" id="CUN41789.1"/>
    </source>
</evidence>
<protein>
    <submittedName>
        <fullName evidence="1">Uncharacterized protein</fullName>
    </submittedName>
</protein>